<dbReference type="InterPro" id="IPR050071">
    <property type="entry name" value="Dehydroquinate_synthase"/>
</dbReference>
<dbReference type="SUPFAM" id="SSF56796">
    <property type="entry name" value="Dehydroquinate synthase-like"/>
    <property type="match status" value="1"/>
</dbReference>
<dbReference type="AlphaFoldDB" id="A0A8J5L6I0"/>
<reference evidence="4 5" key="1">
    <citation type="submission" date="2020-08" db="EMBL/GenBank/DDBJ databases">
        <title>Plant Genome Project.</title>
        <authorList>
            <person name="Zhang R.-G."/>
        </authorList>
    </citation>
    <scope>NUCLEOTIDE SEQUENCE [LARGE SCALE GENOMIC DNA]</scope>
    <source>
        <tissue evidence="4">Rhizome</tissue>
    </source>
</reference>
<organism evidence="4 5">
    <name type="scientific">Zingiber officinale</name>
    <name type="common">Ginger</name>
    <name type="synonym">Amomum zingiber</name>
    <dbReference type="NCBI Taxonomy" id="94328"/>
    <lineage>
        <taxon>Eukaryota</taxon>
        <taxon>Viridiplantae</taxon>
        <taxon>Streptophyta</taxon>
        <taxon>Embryophyta</taxon>
        <taxon>Tracheophyta</taxon>
        <taxon>Spermatophyta</taxon>
        <taxon>Magnoliopsida</taxon>
        <taxon>Liliopsida</taxon>
        <taxon>Zingiberales</taxon>
        <taxon>Zingiberaceae</taxon>
        <taxon>Zingiber</taxon>
    </lineage>
</organism>
<evidence type="ECO:0000259" key="3">
    <source>
        <dbReference type="Pfam" id="PF24621"/>
    </source>
</evidence>
<proteinExistence type="predicted"/>
<comment type="caution">
    <text evidence="4">The sequence shown here is derived from an EMBL/GenBank/DDBJ whole genome shotgun (WGS) entry which is preliminary data.</text>
</comment>
<sequence length="129" mass="14155">MDRRCTFRALGGGDVGDMCVLSAATFLRGVNLIQRSIHLAYAIKPSCENKTKVGSLDEKERGIQATLNFEHTFGRAIETVDDGQWLHGEAVATGLVMAVYMFRRLGWIDDSIVASPLNLTRCQASHSPT</sequence>
<evidence type="ECO:0000313" key="5">
    <source>
        <dbReference type="Proteomes" id="UP000734854"/>
    </source>
</evidence>
<gene>
    <name evidence="4" type="ORF">ZIOFF_042114</name>
</gene>
<dbReference type="Proteomes" id="UP000734854">
    <property type="component" value="Unassembled WGS sequence"/>
</dbReference>
<evidence type="ECO:0000256" key="2">
    <source>
        <dbReference type="ARBA" id="ARBA00023239"/>
    </source>
</evidence>
<dbReference type="InterPro" id="IPR056179">
    <property type="entry name" value="DHQS_C"/>
</dbReference>
<dbReference type="GO" id="GO:0008652">
    <property type="term" value="P:amino acid biosynthetic process"/>
    <property type="evidence" value="ECO:0007669"/>
    <property type="project" value="UniProtKB-KW"/>
</dbReference>
<dbReference type="PANTHER" id="PTHR43622:SF7">
    <property type="entry name" value="3-DEHYDROQUINATE SYNTHASE, CHLOROPLASTIC"/>
    <property type="match status" value="1"/>
</dbReference>
<dbReference type="Pfam" id="PF24621">
    <property type="entry name" value="DHQS_C"/>
    <property type="match status" value="1"/>
</dbReference>
<feature type="domain" description="3-dehydroquinate synthase C-terminal" evidence="3">
    <location>
        <begin position="36"/>
        <end position="118"/>
    </location>
</feature>
<evidence type="ECO:0000256" key="1">
    <source>
        <dbReference type="ARBA" id="ARBA00023027"/>
    </source>
</evidence>
<name>A0A8J5L6I0_ZINOF</name>
<keyword evidence="2" id="KW-0456">Lyase</keyword>
<protein>
    <recommendedName>
        <fullName evidence="3">3-dehydroquinate synthase C-terminal domain-containing protein</fullName>
    </recommendedName>
</protein>
<evidence type="ECO:0000313" key="4">
    <source>
        <dbReference type="EMBL" id="KAG6502225.1"/>
    </source>
</evidence>
<keyword evidence="5" id="KW-1185">Reference proteome</keyword>
<accession>A0A8J5L6I0</accession>
<dbReference type="EMBL" id="JACMSC010000011">
    <property type="protein sequence ID" value="KAG6502225.1"/>
    <property type="molecule type" value="Genomic_DNA"/>
</dbReference>
<keyword evidence="1" id="KW-0520">NAD</keyword>
<dbReference type="GO" id="GO:0009073">
    <property type="term" value="P:aromatic amino acid family biosynthetic process"/>
    <property type="evidence" value="ECO:0007669"/>
    <property type="project" value="UniProtKB-KW"/>
</dbReference>
<dbReference type="PANTHER" id="PTHR43622">
    <property type="entry name" value="3-DEHYDROQUINATE SYNTHASE"/>
    <property type="match status" value="1"/>
</dbReference>
<dbReference type="Gene3D" id="1.20.1090.10">
    <property type="entry name" value="Dehydroquinate synthase-like - alpha domain"/>
    <property type="match status" value="1"/>
</dbReference>
<dbReference type="GO" id="GO:0003856">
    <property type="term" value="F:3-dehydroquinate synthase activity"/>
    <property type="evidence" value="ECO:0007669"/>
    <property type="project" value="TreeGrafter"/>
</dbReference>